<dbReference type="Pfam" id="PF04328">
    <property type="entry name" value="Sel_put"/>
    <property type="match status" value="1"/>
</dbReference>
<evidence type="ECO:0000313" key="1">
    <source>
        <dbReference type="EMBL" id="KPC52763.1"/>
    </source>
</evidence>
<protein>
    <recommendedName>
        <fullName evidence="3">DUF466 domain-containing protein</fullName>
    </recommendedName>
</protein>
<sequence>MLELSAHAPADELDRAYARYLQLQLRARAPALSRAEFAHQQLLASSWVERVKDVLHKLVQMARLMVGVRDYDYYLQHMQQRHPDVAPMTRREFHRYCVDARYAGSGKGCPC</sequence>
<evidence type="ECO:0008006" key="3">
    <source>
        <dbReference type="Google" id="ProtNLM"/>
    </source>
</evidence>
<comment type="caution">
    <text evidence="1">The sequence shown here is derived from an EMBL/GenBank/DDBJ whole genome shotgun (WGS) entry which is preliminary data.</text>
</comment>
<dbReference type="EMBL" id="LAQT01000009">
    <property type="protein sequence ID" value="KPC52763.1"/>
    <property type="molecule type" value="Genomic_DNA"/>
</dbReference>
<dbReference type="AlphaFoldDB" id="A0A0N0GNR0"/>
<dbReference type="STRING" id="857265.WG78_12985"/>
<dbReference type="PANTHER" id="PTHR38453">
    <property type="entry name" value="CYTOPLASMIC PROTEIN-RELATED"/>
    <property type="match status" value="1"/>
</dbReference>
<evidence type="ECO:0000313" key="2">
    <source>
        <dbReference type="Proteomes" id="UP000037939"/>
    </source>
</evidence>
<keyword evidence="2" id="KW-1185">Reference proteome</keyword>
<dbReference type="InterPro" id="IPR007423">
    <property type="entry name" value="Sel_put"/>
</dbReference>
<dbReference type="RefSeq" id="WP_053938232.1">
    <property type="nucleotide sequence ID" value="NZ_LAQT01000009.1"/>
</dbReference>
<gene>
    <name evidence="1" type="ORF">WG78_12985</name>
</gene>
<proteinExistence type="predicted"/>
<organism evidence="1 2">
    <name type="scientific">Amantichitinum ursilacus</name>
    <dbReference type="NCBI Taxonomy" id="857265"/>
    <lineage>
        <taxon>Bacteria</taxon>
        <taxon>Pseudomonadati</taxon>
        <taxon>Pseudomonadota</taxon>
        <taxon>Betaproteobacteria</taxon>
        <taxon>Neisseriales</taxon>
        <taxon>Chitinibacteraceae</taxon>
        <taxon>Amantichitinum</taxon>
    </lineage>
</organism>
<dbReference type="PANTHER" id="PTHR38453:SF1">
    <property type="entry name" value="CYTOPLASMIC PROTEIN"/>
    <property type="match status" value="1"/>
</dbReference>
<accession>A0A0N0GNR0</accession>
<name>A0A0N0GNR0_9NEIS</name>
<dbReference type="OrthoDB" id="9814284at2"/>
<dbReference type="Proteomes" id="UP000037939">
    <property type="component" value="Unassembled WGS sequence"/>
</dbReference>
<reference evidence="1 2" key="1">
    <citation type="submission" date="2015-07" db="EMBL/GenBank/DDBJ databases">
        <title>Draft genome sequence of the Amantichitinum ursilacus IGB-41, a new chitin-degrading bacterium.</title>
        <authorList>
            <person name="Kirstahler P."/>
            <person name="Guenther M."/>
            <person name="Grumaz C."/>
            <person name="Rupp S."/>
            <person name="Zibek S."/>
            <person name="Sohn K."/>
        </authorList>
    </citation>
    <scope>NUCLEOTIDE SEQUENCE [LARGE SCALE GENOMIC DNA]</scope>
    <source>
        <strain evidence="1 2">IGB-41</strain>
    </source>
</reference>